<comment type="similarity">
    <text evidence="1 11">Belongs to the helicase family. UvrD subfamily.</text>
</comment>
<keyword evidence="5 10" id="KW-0067">ATP-binding</keyword>
<dbReference type="GO" id="GO:0005829">
    <property type="term" value="C:cytosol"/>
    <property type="evidence" value="ECO:0007669"/>
    <property type="project" value="TreeGrafter"/>
</dbReference>
<accession>A0A101XS19</accession>
<dbReference type="RefSeq" id="WP_067714045.1">
    <property type="nucleotide sequence ID" value="NZ_LPVJ01000018.1"/>
</dbReference>
<evidence type="ECO:0000256" key="4">
    <source>
        <dbReference type="ARBA" id="ARBA00022806"/>
    </source>
</evidence>
<dbReference type="InterPro" id="IPR013986">
    <property type="entry name" value="DExx_box_DNA_helicase_dom_sf"/>
</dbReference>
<keyword evidence="15" id="KW-1185">Reference proteome</keyword>
<evidence type="ECO:0000256" key="11">
    <source>
        <dbReference type="RuleBase" id="RU364053"/>
    </source>
</evidence>
<dbReference type="Pfam" id="PF00580">
    <property type="entry name" value="UvrD-helicase"/>
    <property type="match status" value="1"/>
</dbReference>
<feature type="domain" description="UvrD-like helicase C-terminal" evidence="13">
    <location>
        <begin position="290"/>
        <end position="565"/>
    </location>
</feature>
<proteinExistence type="inferred from homology"/>
<gene>
    <name evidence="14" type="ORF">ATW55_01115</name>
</gene>
<comment type="catalytic activity">
    <reaction evidence="8">
        <text>Couples ATP hydrolysis with the unwinding of duplex DNA by translocating in the 3'-5' direction.</text>
        <dbReference type="EC" id="5.6.2.4"/>
    </reaction>
</comment>
<dbReference type="AlphaFoldDB" id="A0A101XS19"/>
<name>A0A101XS19_9BACL</name>
<keyword evidence="2 10" id="KW-0547">Nucleotide-binding</keyword>
<dbReference type="InterPro" id="IPR014016">
    <property type="entry name" value="UvrD-like_ATP-bd"/>
</dbReference>
<dbReference type="Pfam" id="PF13361">
    <property type="entry name" value="UvrD_C"/>
    <property type="match status" value="1"/>
</dbReference>
<dbReference type="GO" id="GO:0016887">
    <property type="term" value="F:ATP hydrolysis activity"/>
    <property type="evidence" value="ECO:0007669"/>
    <property type="project" value="RHEA"/>
</dbReference>
<dbReference type="GO" id="GO:0005524">
    <property type="term" value="F:ATP binding"/>
    <property type="evidence" value="ECO:0007669"/>
    <property type="project" value="UniProtKB-UniRule"/>
</dbReference>
<dbReference type="PANTHER" id="PTHR11070">
    <property type="entry name" value="UVRD / RECB / PCRA DNA HELICASE FAMILY MEMBER"/>
    <property type="match status" value="1"/>
</dbReference>
<dbReference type="GO" id="GO:0043138">
    <property type="term" value="F:3'-5' DNA helicase activity"/>
    <property type="evidence" value="ECO:0007669"/>
    <property type="project" value="UniProtKB-EC"/>
</dbReference>
<evidence type="ECO:0000259" key="12">
    <source>
        <dbReference type="PROSITE" id="PS51198"/>
    </source>
</evidence>
<evidence type="ECO:0000256" key="7">
    <source>
        <dbReference type="ARBA" id="ARBA00023235"/>
    </source>
</evidence>
<feature type="domain" description="UvrD-like helicase ATP-binding" evidence="12">
    <location>
        <begin position="10"/>
        <end position="289"/>
    </location>
</feature>
<dbReference type="Pfam" id="PF21196">
    <property type="entry name" value="PcrA_UvrD_tudor"/>
    <property type="match status" value="1"/>
</dbReference>
<dbReference type="PROSITE" id="PS51217">
    <property type="entry name" value="UVRD_HELICASE_CTER"/>
    <property type="match status" value="1"/>
</dbReference>
<keyword evidence="7" id="KW-0413">Isomerase</keyword>
<dbReference type="GO" id="GO:0006260">
    <property type="term" value="P:DNA replication"/>
    <property type="evidence" value="ECO:0007669"/>
    <property type="project" value="InterPro"/>
</dbReference>
<dbReference type="OrthoDB" id="9810135at2"/>
<comment type="catalytic activity">
    <reaction evidence="9 11">
        <text>ATP + H2O = ADP + phosphate + H(+)</text>
        <dbReference type="Rhea" id="RHEA:13065"/>
        <dbReference type="ChEBI" id="CHEBI:15377"/>
        <dbReference type="ChEBI" id="CHEBI:15378"/>
        <dbReference type="ChEBI" id="CHEBI:30616"/>
        <dbReference type="ChEBI" id="CHEBI:43474"/>
        <dbReference type="ChEBI" id="CHEBI:456216"/>
        <dbReference type="EC" id="5.6.2.4"/>
    </reaction>
</comment>
<protein>
    <recommendedName>
        <fullName evidence="11">ATP-dependent DNA helicase</fullName>
        <ecNumber evidence="11">5.6.2.4</ecNumber>
    </recommendedName>
</protein>
<dbReference type="Gene3D" id="1.10.486.10">
    <property type="entry name" value="PCRA, domain 4"/>
    <property type="match status" value="1"/>
</dbReference>
<dbReference type="EC" id="5.6.2.4" evidence="11"/>
<dbReference type="GO" id="GO:0009314">
    <property type="term" value="P:response to radiation"/>
    <property type="evidence" value="ECO:0007669"/>
    <property type="project" value="UniProtKB-ARBA"/>
</dbReference>
<dbReference type="Gene3D" id="1.10.10.160">
    <property type="match status" value="1"/>
</dbReference>
<evidence type="ECO:0000256" key="10">
    <source>
        <dbReference type="PROSITE-ProRule" id="PRU00560"/>
    </source>
</evidence>
<dbReference type="NCBIfam" id="TIGR01073">
    <property type="entry name" value="pcrA"/>
    <property type="match status" value="1"/>
</dbReference>
<evidence type="ECO:0000256" key="6">
    <source>
        <dbReference type="ARBA" id="ARBA00023125"/>
    </source>
</evidence>
<keyword evidence="4 10" id="KW-0347">Helicase</keyword>
<evidence type="ECO:0000256" key="8">
    <source>
        <dbReference type="ARBA" id="ARBA00034617"/>
    </source>
</evidence>
<evidence type="ECO:0000313" key="14">
    <source>
        <dbReference type="EMBL" id="KUO96489.1"/>
    </source>
</evidence>
<keyword evidence="3 10" id="KW-0378">Hydrolase</keyword>
<dbReference type="PROSITE" id="PS51198">
    <property type="entry name" value="UVRD_HELICASE_ATP_BIND"/>
    <property type="match status" value="1"/>
</dbReference>
<reference evidence="14 15" key="1">
    <citation type="submission" date="2015-12" db="EMBL/GenBank/DDBJ databases">
        <title>Draft genome sequence of Acidibacillus ferrooxidans ITV001, isolated from a chalcopyrite acid mine drainage site in Brazil.</title>
        <authorList>
            <person name="Dall'Agnol H."/>
            <person name="Nancucheo I."/>
            <person name="Johnson B."/>
            <person name="Oliveira R."/>
            <person name="Leite L."/>
            <person name="Pylro V."/>
            <person name="Nunes G.L."/>
            <person name="Tzotzos G."/>
            <person name="Fernandes G.R."/>
            <person name="Dutra J."/>
            <person name="Orellana S.C."/>
            <person name="Oliveira G."/>
        </authorList>
    </citation>
    <scope>NUCLEOTIDE SEQUENCE [LARGE SCALE GENOMIC DNA]</scope>
    <source>
        <strain evidence="15">ITV01</strain>
    </source>
</reference>
<dbReference type="FunFam" id="1.10.10.160:FF:000001">
    <property type="entry name" value="ATP-dependent DNA helicase"/>
    <property type="match status" value="1"/>
</dbReference>
<dbReference type="Gene3D" id="3.40.50.300">
    <property type="entry name" value="P-loop containing nucleotide triphosphate hydrolases"/>
    <property type="match status" value="2"/>
</dbReference>
<evidence type="ECO:0000256" key="9">
    <source>
        <dbReference type="ARBA" id="ARBA00048988"/>
    </source>
</evidence>
<evidence type="ECO:0000256" key="3">
    <source>
        <dbReference type="ARBA" id="ARBA00022801"/>
    </source>
</evidence>
<dbReference type="PANTHER" id="PTHR11070:SF2">
    <property type="entry name" value="ATP-DEPENDENT DNA HELICASE SRS2"/>
    <property type="match status" value="1"/>
</dbReference>
<evidence type="ECO:0000256" key="2">
    <source>
        <dbReference type="ARBA" id="ARBA00022741"/>
    </source>
</evidence>
<dbReference type="InterPro" id="IPR005751">
    <property type="entry name" value="ATP-dep_DNA_helicase_PcrA"/>
</dbReference>
<dbReference type="InterPro" id="IPR014017">
    <property type="entry name" value="DNA_helicase_UvrD-like_C"/>
</dbReference>
<dbReference type="GO" id="GO:0000725">
    <property type="term" value="P:recombinational repair"/>
    <property type="evidence" value="ECO:0007669"/>
    <property type="project" value="TreeGrafter"/>
</dbReference>
<evidence type="ECO:0000259" key="13">
    <source>
        <dbReference type="PROSITE" id="PS51217"/>
    </source>
</evidence>
<dbReference type="SUPFAM" id="SSF52540">
    <property type="entry name" value="P-loop containing nucleoside triphosphate hydrolases"/>
    <property type="match status" value="1"/>
</dbReference>
<dbReference type="InterPro" id="IPR000212">
    <property type="entry name" value="DNA_helicase_UvrD/REP"/>
</dbReference>
<organism evidence="14 15">
    <name type="scientific">Ferroacidibacillus organovorans</name>
    <dbReference type="NCBI Taxonomy" id="1765683"/>
    <lineage>
        <taxon>Bacteria</taxon>
        <taxon>Bacillati</taxon>
        <taxon>Bacillota</taxon>
        <taxon>Bacilli</taxon>
        <taxon>Bacillales</taxon>
        <taxon>Alicyclobacillaceae</taxon>
        <taxon>Ferroacidibacillus</taxon>
    </lineage>
</organism>
<dbReference type="GO" id="GO:0003677">
    <property type="term" value="F:DNA binding"/>
    <property type="evidence" value="ECO:0007669"/>
    <property type="project" value="UniProtKB-KW"/>
</dbReference>
<dbReference type="FunFam" id="1.10.486.10:FF:000003">
    <property type="entry name" value="ATP-dependent DNA helicase"/>
    <property type="match status" value="1"/>
</dbReference>
<dbReference type="CDD" id="cd17932">
    <property type="entry name" value="DEXQc_UvrD"/>
    <property type="match status" value="1"/>
</dbReference>
<dbReference type="GO" id="GO:0033202">
    <property type="term" value="C:DNA helicase complex"/>
    <property type="evidence" value="ECO:0007669"/>
    <property type="project" value="TreeGrafter"/>
</dbReference>
<dbReference type="CDD" id="cd18807">
    <property type="entry name" value="SF1_C_UvrD"/>
    <property type="match status" value="1"/>
</dbReference>
<keyword evidence="6 11" id="KW-0238">DNA-binding</keyword>
<comment type="caution">
    <text evidence="14">The sequence shown here is derived from an EMBL/GenBank/DDBJ whole genome shotgun (WGS) entry which is preliminary data.</text>
</comment>
<evidence type="ECO:0000256" key="1">
    <source>
        <dbReference type="ARBA" id="ARBA00009922"/>
    </source>
</evidence>
<dbReference type="Proteomes" id="UP000053557">
    <property type="component" value="Unassembled WGS sequence"/>
</dbReference>
<evidence type="ECO:0000256" key="5">
    <source>
        <dbReference type="ARBA" id="ARBA00022840"/>
    </source>
</evidence>
<dbReference type="EMBL" id="LPVJ01000018">
    <property type="protein sequence ID" value="KUO96489.1"/>
    <property type="molecule type" value="Genomic_DNA"/>
</dbReference>
<sequence length="738" mass="83052">MQPEPQDLLAGLNPEQVQAVVHKDGPLLVIAGAGSGKTSVLTRRVAYLIEHGDVLPWGILAITFTNKAAREMKSRMETLIGLRANDIWVSTFHAMCVRILRREIEKLGYTSSFTILDATDQLSAVKRCVSDLNIDTKKFEPRSLLAAISGYKNARISPGTATEKAATLFEQMAAKVYTLYQRRLKEQNALDFDDLIEKTVELFTEHDDVLAFYQRKFQYILVDEYQDTNRSQYELVTLLAKRHRNLCVVGDADQSIYAWRGADISNILSFEKDYPDAVVVKLEQNYRSTQSILDAANAVIKNNRNRPEKRLWTANKGGSRVRVHMAMDEREEARYLVEEAQRLHDERDVPYSEMAVLYRTNAQSRVVEELCLQAGIPYRVVGGTRFYERKEIKDVVAYLRLIANPRDDIAFSRIINEPRRGIGDGTLGKLMAYAAQHGVSLIDAIHAGEATGLSLRFREALAGFATLIETLHTMSQYLSVTELTEELYAMSGYRRALLEEKTIESQSRVENLEEFLSLTQEFDLTHEMGSLVDFLTENALETDLDRARSDEDAGVTLMTLHSAKGLEFSVVFLIGMEEGIFPHSRAIDDESEMAEERRLCYVGITRAKQELTLSCAYSRMLFGQTRANMPSRFLKEIPQELVESIGYTRRAVAAAPERMRREPSPGITVVNHVPQGFGGDVAANWQVGDGVLHRKWGVGTVTELAGSGDDLEITVSFEPPIGSRKLMVRFAPIKRVEG</sequence>
<dbReference type="InterPro" id="IPR027417">
    <property type="entry name" value="P-loop_NTPase"/>
</dbReference>
<evidence type="ECO:0000313" key="15">
    <source>
        <dbReference type="Proteomes" id="UP000053557"/>
    </source>
</evidence>
<feature type="binding site" evidence="10">
    <location>
        <begin position="31"/>
        <end position="38"/>
    </location>
    <ligand>
        <name>ATP</name>
        <dbReference type="ChEBI" id="CHEBI:30616"/>
    </ligand>
</feature>